<keyword evidence="5" id="KW-1185">Reference proteome</keyword>
<evidence type="ECO:0000313" key="4">
    <source>
        <dbReference type="EMBL" id="QDL53777.1"/>
    </source>
</evidence>
<dbReference type="Pfam" id="PF00586">
    <property type="entry name" value="AIRS"/>
    <property type="match status" value="1"/>
</dbReference>
<dbReference type="SUPFAM" id="SSF55326">
    <property type="entry name" value="PurM N-terminal domain-like"/>
    <property type="match status" value="1"/>
</dbReference>
<dbReference type="CDD" id="cd02197">
    <property type="entry name" value="HypE"/>
    <property type="match status" value="1"/>
</dbReference>
<sequence>MNTTAKASYQRPLDFKRGRIDMNHGAGGRQAAQLIEELFVQALDNPYLRQGNDGALLDIPAGHRLVMATDAHVISPLFFPGGDIGSLSVHGTLNDVAMLGARPLYLSASFVLEEGFALADLQRIVASMAHASREAGVPVVTGDTKVVERGKGDGVYISTTGIGVVPLDCHISGANAKPGDVVLLSGSIGEHGMAVLSQRESLAFGTTLVSDSAALHTLVAAMLAAAPNGAVRTLRDPTRGGLATTLNEITRQSAVGMHLQEDAIAVLPQVAGACELLGLDPLYIANEGKLVAVVDAPHAASVLAAMQAHPLGHAASQIGVVTADPHHFVQMSTRFGGRRVVDWLSGEPLPRIC</sequence>
<dbReference type="Proteomes" id="UP000317365">
    <property type="component" value="Chromosome"/>
</dbReference>
<feature type="domain" description="PurM-like C-terminal" evidence="3">
    <location>
        <begin position="177"/>
        <end position="330"/>
    </location>
</feature>
<dbReference type="RefSeq" id="WP_142810005.1">
    <property type="nucleotide sequence ID" value="NZ_CP036282.1"/>
</dbReference>
<reference evidence="5" key="2">
    <citation type="journal article" date="2020" name="Int. J. Syst. Evol. Microbiol.">
        <title>Genomic insights into a novel species Rhodoferax aquaticus sp. nov., isolated from freshwater.</title>
        <authorList>
            <person name="Li T."/>
            <person name="Zhuo Y."/>
            <person name="Jin C.Z."/>
            <person name="Wu X."/>
            <person name="Ko S.R."/>
            <person name="Jin F.J."/>
            <person name="Ahn C.Y."/>
            <person name="Oh H.M."/>
            <person name="Lee H.G."/>
            <person name="Jin L."/>
        </authorList>
    </citation>
    <scope>NUCLEOTIDE SEQUENCE [LARGE SCALE GENOMIC DNA]</scope>
    <source>
        <strain evidence="5">Gr-4</strain>
    </source>
</reference>
<comment type="similarity">
    <text evidence="1">Belongs to the HypE family.</text>
</comment>
<evidence type="ECO:0000259" key="2">
    <source>
        <dbReference type="Pfam" id="PF00586"/>
    </source>
</evidence>
<dbReference type="Gene3D" id="3.90.650.10">
    <property type="entry name" value="PurM-like C-terminal domain"/>
    <property type="match status" value="1"/>
</dbReference>
<dbReference type="Gene3D" id="3.30.1330.10">
    <property type="entry name" value="PurM-like, N-terminal domain"/>
    <property type="match status" value="1"/>
</dbReference>
<dbReference type="PIRSF" id="PIRSF005644">
    <property type="entry name" value="Hdrgns_mtr_HypE"/>
    <property type="match status" value="1"/>
</dbReference>
<dbReference type="InterPro" id="IPR016188">
    <property type="entry name" value="PurM-like_N"/>
</dbReference>
<dbReference type="InterPro" id="IPR010918">
    <property type="entry name" value="PurM-like_C_dom"/>
</dbReference>
<dbReference type="KEGG" id="rhg:EXZ61_06085"/>
<name>A0A515EM86_9BURK</name>
<proteinExistence type="inferred from homology"/>
<dbReference type="InterPro" id="IPR036921">
    <property type="entry name" value="PurM-like_N_sf"/>
</dbReference>
<organism evidence="4 5">
    <name type="scientific">Rhodoferax aquaticus</name>
    <dbReference type="NCBI Taxonomy" id="2527691"/>
    <lineage>
        <taxon>Bacteria</taxon>
        <taxon>Pseudomonadati</taxon>
        <taxon>Pseudomonadota</taxon>
        <taxon>Betaproteobacteria</taxon>
        <taxon>Burkholderiales</taxon>
        <taxon>Comamonadaceae</taxon>
        <taxon>Rhodoferax</taxon>
    </lineage>
</organism>
<dbReference type="EMBL" id="CP036282">
    <property type="protein sequence ID" value="QDL53777.1"/>
    <property type="molecule type" value="Genomic_DNA"/>
</dbReference>
<dbReference type="PANTHER" id="PTHR30303:SF0">
    <property type="entry name" value="CARBAMOYL DEHYDRATASE HYPE"/>
    <property type="match status" value="1"/>
</dbReference>
<dbReference type="GO" id="GO:0051604">
    <property type="term" value="P:protein maturation"/>
    <property type="evidence" value="ECO:0007669"/>
    <property type="project" value="TreeGrafter"/>
</dbReference>
<feature type="domain" description="PurM-like N-terminal" evidence="2">
    <location>
        <begin position="51"/>
        <end position="165"/>
    </location>
</feature>
<dbReference type="InterPro" id="IPR011854">
    <property type="entry name" value="HypE"/>
</dbReference>
<dbReference type="AlphaFoldDB" id="A0A515EM86"/>
<dbReference type="Pfam" id="PF02769">
    <property type="entry name" value="AIRS_C"/>
    <property type="match status" value="1"/>
</dbReference>
<dbReference type="InterPro" id="IPR036676">
    <property type="entry name" value="PurM-like_C_sf"/>
</dbReference>
<protein>
    <submittedName>
        <fullName evidence="4">Hydrogenase expression/formation protein HypE</fullName>
    </submittedName>
</protein>
<reference evidence="5" key="1">
    <citation type="submission" date="2019-02" db="EMBL/GenBank/DDBJ databases">
        <title>Complete genome sequence of Rhodoferax sp. Gr-4.</title>
        <authorList>
            <person name="Jin L."/>
        </authorList>
    </citation>
    <scope>NUCLEOTIDE SEQUENCE [LARGE SCALE GENOMIC DNA]</scope>
    <source>
        <strain evidence="5">Gr-4</strain>
    </source>
</reference>
<evidence type="ECO:0000259" key="3">
    <source>
        <dbReference type="Pfam" id="PF02769"/>
    </source>
</evidence>
<gene>
    <name evidence="4" type="primary">hypE</name>
    <name evidence="4" type="ORF">EXZ61_06085</name>
</gene>
<evidence type="ECO:0000256" key="1">
    <source>
        <dbReference type="ARBA" id="ARBA00006243"/>
    </source>
</evidence>
<dbReference type="PANTHER" id="PTHR30303">
    <property type="entry name" value="HYDROGENASE ISOENZYMES FORMATION PROTEIN HYPE"/>
    <property type="match status" value="1"/>
</dbReference>
<accession>A0A515EM86</accession>
<evidence type="ECO:0000313" key="5">
    <source>
        <dbReference type="Proteomes" id="UP000317365"/>
    </source>
</evidence>
<dbReference type="NCBIfam" id="TIGR02124">
    <property type="entry name" value="hypE"/>
    <property type="match status" value="1"/>
</dbReference>
<dbReference type="SUPFAM" id="SSF56042">
    <property type="entry name" value="PurM C-terminal domain-like"/>
    <property type="match status" value="1"/>
</dbReference>